<reference evidence="1 2" key="1">
    <citation type="submission" date="2020-04" db="EMBL/GenBank/DDBJ databases">
        <title>Advantages and limits of metagenomic assembly and binning of a giant virus.</title>
        <authorList>
            <person name="Schulz F."/>
            <person name="Andreani J."/>
            <person name="Francis R."/>
            <person name="Boudjemaa H."/>
            <person name="Bou Khalil J.Y."/>
            <person name="Lee J."/>
            <person name="La Scola B."/>
            <person name="Woyke T."/>
        </authorList>
    </citation>
    <scope>NUCLEOTIDE SEQUENCE [LARGE SCALE GENOMIC DNA]</scope>
    <source>
        <strain evidence="1 2">FV1/VV64</strain>
    </source>
</reference>
<sequence>MNKFVLAAHNEALKSPMSKKYGAVLIYNNKIISRGHNYYKYIGPLKENCLLCCY</sequence>
<dbReference type="InterPro" id="IPR016193">
    <property type="entry name" value="Cytidine_deaminase-like"/>
</dbReference>
<dbReference type="Proteomes" id="UP001162001">
    <property type="component" value="Segment"/>
</dbReference>
<dbReference type="EMBL" id="MT418680">
    <property type="protein sequence ID" value="QKF93577.1"/>
    <property type="molecule type" value="Genomic_DNA"/>
</dbReference>
<name>A0A7D3V8J0_9VIRU</name>
<protein>
    <submittedName>
        <fullName evidence="1">CMP deaminase domain-containing protein</fullName>
    </submittedName>
</protein>
<dbReference type="GO" id="GO:0003824">
    <property type="term" value="F:catalytic activity"/>
    <property type="evidence" value="ECO:0007669"/>
    <property type="project" value="InterPro"/>
</dbReference>
<organism evidence="1 2">
    <name type="scientific">Fadolivirus FV1/VV64</name>
    <dbReference type="NCBI Taxonomy" id="3070911"/>
    <lineage>
        <taxon>Viruses</taxon>
        <taxon>Varidnaviria</taxon>
        <taxon>Bamfordvirae</taxon>
        <taxon>Nucleocytoviricota</taxon>
        <taxon>Megaviricetes</taxon>
        <taxon>Imitervirales</taxon>
        <taxon>Mimiviridae</taxon>
        <taxon>Klosneuvirinae</taxon>
        <taxon>Fadolivirus</taxon>
        <taxon>Fadolivirus algeromassiliense</taxon>
    </lineage>
</organism>
<proteinExistence type="predicted"/>
<evidence type="ECO:0000313" key="2">
    <source>
        <dbReference type="Proteomes" id="UP001162001"/>
    </source>
</evidence>
<accession>A0A7D3V8J0</accession>
<evidence type="ECO:0000313" key="1">
    <source>
        <dbReference type="EMBL" id="QKF93577.1"/>
    </source>
</evidence>
<gene>
    <name evidence="1" type="ORF">Fadolivirus_1_119</name>
</gene>
<keyword evidence="2" id="KW-1185">Reference proteome</keyword>
<dbReference type="SUPFAM" id="SSF53927">
    <property type="entry name" value="Cytidine deaminase-like"/>
    <property type="match status" value="1"/>
</dbReference>